<sequence length="299" mass="34388">MRKSEIIRKVHKRGNLSTGTRLALAKSLDLLRVIAECSVIAECTSVEPRTSMLSLDTELIAHPDSHNTAASPTVAIAHTTPSTSITASAEWRDWSELLAMTCAFFAREIREWHDHVHLLVLREAYFTGSALAENDLEFEAYMTSNTYEVVQQKLKQKQSNDEMGTDEVLEENGLAVLLLYKDSRFYSYSADESYLGLSRDSPVEFERFFRGPDNLPKEETQVEVILDCALNRHCLWDFDPYTPSFELPKFEALRRKYDGELRIRERNFTREGFWGAIDFFRQKDYLRGCWALQAGYNLG</sequence>
<protein>
    <submittedName>
        <fullName evidence="1">Uncharacterized protein</fullName>
    </submittedName>
</protein>
<dbReference type="Proteomes" id="UP000275078">
    <property type="component" value="Unassembled WGS sequence"/>
</dbReference>
<evidence type="ECO:0000313" key="1">
    <source>
        <dbReference type="EMBL" id="RPA74530.1"/>
    </source>
</evidence>
<dbReference type="AlphaFoldDB" id="A0A3N4HRW7"/>
<proteinExistence type="predicted"/>
<accession>A0A3N4HRW7</accession>
<organism evidence="1 2">
    <name type="scientific">Ascobolus immersus RN42</name>
    <dbReference type="NCBI Taxonomy" id="1160509"/>
    <lineage>
        <taxon>Eukaryota</taxon>
        <taxon>Fungi</taxon>
        <taxon>Dikarya</taxon>
        <taxon>Ascomycota</taxon>
        <taxon>Pezizomycotina</taxon>
        <taxon>Pezizomycetes</taxon>
        <taxon>Pezizales</taxon>
        <taxon>Ascobolaceae</taxon>
        <taxon>Ascobolus</taxon>
    </lineage>
</organism>
<gene>
    <name evidence="1" type="ORF">BJ508DRAFT_312760</name>
</gene>
<keyword evidence="2" id="KW-1185">Reference proteome</keyword>
<evidence type="ECO:0000313" key="2">
    <source>
        <dbReference type="Proteomes" id="UP000275078"/>
    </source>
</evidence>
<reference evidence="1 2" key="1">
    <citation type="journal article" date="2018" name="Nat. Ecol. Evol.">
        <title>Pezizomycetes genomes reveal the molecular basis of ectomycorrhizal truffle lifestyle.</title>
        <authorList>
            <person name="Murat C."/>
            <person name="Payen T."/>
            <person name="Noel B."/>
            <person name="Kuo A."/>
            <person name="Morin E."/>
            <person name="Chen J."/>
            <person name="Kohler A."/>
            <person name="Krizsan K."/>
            <person name="Balestrini R."/>
            <person name="Da Silva C."/>
            <person name="Montanini B."/>
            <person name="Hainaut M."/>
            <person name="Levati E."/>
            <person name="Barry K.W."/>
            <person name="Belfiori B."/>
            <person name="Cichocki N."/>
            <person name="Clum A."/>
            <person name="Dockter R.B."/>
            <person name="Fauchery L."/>
            <person name="Guy J."/>
            <person name="Iotti M."/>
            <person name="Le Tacon F."/>
            <person name="Lindquist E.A."/>
            <person name="Lipzen A."/>
            <person name="Malagnac F."/>
            <person name="Mello A."/>
            <person name="Molinier V."/>
            <person name="Miyauchi S."/>
            <person name="Poulain J."/>
            <person name="Riccioni C."/>
            <person name="Rubini A."/>
            <person name="Sitrit Y."/>
            <person name="Splivallo R."/>
            <person name="Traeger S."/>
            <person name="Wang M."/>
            <person name="Zifcakova L."/>
            <person name="Wipf D."/>
            <person name="Zambonelli A."/>
            <person name="Paolocci F."/>
            <person name="Nowrousian M."/>
            <person name="Ottonello S."/>
            <person name="Baldrian P."/>
            <person name="Spatafora J.W."/>
            <person name="Henrissat B."/>
            <person name="Nagy L.G."/>
            <person name="Aury J.M."/>
            <person name="Wincker P."/>
            <person name="Grigoriev I.V."/>
            <person name="Bonfante P."/>
            <person name="Martin F.M."/>
        </authorList>
    </citation>
    <scope>NUCLEOTIDE SEQUENCE [LARGE SCALE GENOMIC DNA]</scope>
    <source>
        <strain evidence="1 2">RN42</strain>
    </source>
</reference>
<dbReference type="EMBL" id="ML119787">
    <property type="protein sequence ID" value="RPA74530.1"/>
    <property type="molecule type" value="Genomic_DNA"/>
</dbReference>
<name>A0A3N4HRW7_ASCIM</name>